<organism evidence="2 3">
    <name type="scientific">Cymbomonas tetramitiformis</name>
    <dbReference type="NCBI Taxonomy" id="36881"/>
    <lineage>
        <taxon>Eukaryota</taxon>
        <taxon>Viridiplantae</taxon>
        <taxon>Chlorophyta</taxon>
        <taxon>Pyramimonadophyceae</taxon>
        <taxon>Pyramimonadales</taxon>
        <taxon>Pyramimonadaceae</taxon>
        <taxon>Cymbomonas</taxon>
    </lineage>
</organism>
<protein>
    <submittedName>
        <fullName evidence="2">Uncharacterized protein</fullName>
    </submittedName>
</protein>
<evidence type="ECO:0000313" key="2">
    <source>
        <dbReference type="EMBL" id="KAK3247676.1"/>
    </source>
</evidence>
<keyword evidence="3" id="KW-1185">Reference proteome</keyword>
<feature type="region of interest" description="Disordered" evidence="1">
    <location>
        <begin position="1"/>
        <end position="52"/>
    </location>
</feature>
<name>A0AAE0C3D6_9CHLO</name>
<proteinExistence type="predicted"/>
<evidence type="ECO:0000256" key="1">
    <source>
        <dbReference type="SAM" id="MobiDB-lite"/>
    </source>
</evidence>
<reference evidence="2 3" key="1">
    <citation type="journal article" date="2015" name="Genome Biol. Evol.">
        <title>Comparative Genomics of a Bacterivorous Green Alga Reveals Evolutionary Causalities and Consequences of Phago-Mixotrophic Mode of Nutrition.</title>
        <authorList>
            <person name="Burns J.A."/>
            <person name="Paasch A."/>
            <person name="Narechania A."/>
            <person name="Kim E."/>
        </authorList>
    </citation>
    <scope>NUCLEOTIDE SEQUENCE [LARGE SCALE GENOMIC DNA]</scope>
    <source>
        <strain evidence="2 3">PLY_AMNH</strain>
    </source>
</reference>
<accession>A0AAE0C3D6</accession>
<dbReference type="Proteomes" id="UP001190700">
    <property type="component" value="Unassembled WGS sequence"/>
</dbReference>
<sequence>MASGRRSPRPVVESLRSARAAAACGTPAGSALPGSAAPSPQRDSRTSGQDPDPVVRISALISKPTSISLAATSADFHRDASVWESTPVRASQQYEYNERLDYAFTYGEELSKLCRTHTRVRAKAHEDPYERKNWSGLELSEPIATSCVAHMDYQEAHALATNIASDLWEAH</sequence>
<dbReference type="AlphaFoldDB" id="A0AAE0C3D6"/>
<comment type="caution">
    <text evidence="2">The sequence shown here is derived from an EMBL/GenBank/DDBJ whole genome shotgun (WGS) entry which is preliminary data.</text>
</comment>
<gene>
    <name evidence="2" type="ORF">CYMTET_42832</name>
</gene>
<feature type="compositionally biased region" description="Low complexity" evidence="1">
    <location>
        <begin position="17"/>
        <end position="40"/>
    </location>
</feature>
<evidence type="ECO:0000313" key="3">
    <source>
        <dbReference type="Proteomes" id="UP001190700"/>
    </source>
</evidence>
<dbReference type="EMBL" id="LGRX02028749">
    <property type="protein sequence ID" value="KAK3247676.1"/>
    <property type="molecule type" value="Genomic_DNA"/>
</dbReference>